<reference evidence="2 5" key="2">
    <citation type="submission" date="2018-11" db="EMBL/GenBank/DDBJ databases">
        <title>Proposal to divide the Flavobacteriaceae and reorganize its genera based on Amino Acid Identity values calculated from whole genome sequences.</title>
        <authorList>
            <person name="Nicholson A.C."/>
            <person name="Gulvik C.A."/>
            <person name="Whitney A.M."/>
            <person name="Humrighouse B.W."/>
            <person name="Bell M."/>
            <person name="Holmes B."/>
            <person name="Steigerwalt A.G."/>
            <person name="Villarma A."/>
            <person name="Sheth M."/>
            <person name="Batra D."/>
            <person name="Pryor J."/>
            <person name="Bernardet J.-F."/>
            <person name="Hugo C."/>
            <person name="Kampfer P."/>
            <person name="Newman J."/>
            <person name="McQuiston J.R."/>
        </authorList>
    </citation>
    <scope>NUCLEOTIDE SEQUENCE [LARGE SCALE GENOMIC DNA]</scope>
    <source>
        <strain evidence="2 5">DSM 16927</strain>
    </source>
</reference>
<dbReference type="EMBL" id="CP033926">
    <property type="protein sequence ID" value="AZB00022.1"/>
    <property type="molecule type" value="Genomic_DNA"/>
</dbReference>
<dbReference type="GO" id="GO:0020037">
    <property type="term" value="F:heme binding"/>
    <property type="evidence" value="ECO:0007669"/>
    <property type="project" value="InterPro"/>
</dbReference>
<organism evidence="3 4">
    <name type="scientific">Chryseobacterium joostei</name>
    <dbReference type="NCBI Taxonomy" id="112234"/>
    <lineage>
        <taxon>Bacteria</taxon>
        <taxon>Pseudomonadati</taxon>
        <taxon>Bacteroidota</taxon>
        <taxon>Flavobacteriia</taxon>
        <taxon>Flavobacteriales</taxon>
        <taxon>Weeksellaceae</taxon>
        <taxon>Chryseobacterium group</taxon>
        <taxon>Chryseobacterium</taxon>
    </lineage>
</organism>
<dbReference type="OrthoDB" id="196738at2"/>
<sequence>MKKIVVILLVAFVIIQFFPIDKTNPRPTPGMDFLKIKNTPEKTAKVIRTSCYDCHSNETVYPWYSSISPVSWFVKNHIDEGRKHLNFSTFAVYEPQRQLRKLKESMEMVEKKEMPLESYYIGHQNAKLTDEQRADLIKYFKQVKEDTERRIMFNK</sequence>
<dbReference type="RefSeq" id="WP_076354414.1">
    <property type="nucleotide sequence ID" value="NZ_CAMIMN010000017.1"/>
</dbReference>
<dbReference type="STRING" id="112234.SAMN05421768_10513"/>
<evidence type="ECO:0000313" key="5">
    <source>
        <dbReference type="Proteomes" id="UP000279541"/>
    </source>
</evidence>
<dbReference type="InterPro" id="IPR025992">
    <property type="entry name" value="Haem-bd"/>
</dbReference>
<dbReference type="SUPFAM" id="SSF46626">
    <property type="entry name" value="Cytochrome c"/>
    <property type="match status" value="1"/>
</dbReference>
<evidence type="ECO:0000313" key="2">
    <source>
        <dbReference type="EMBL" id="AZB00022.1"/>
    </source>
</evidence>
<dbReference type="Proteomes" id="UP000186106">
    <property type="component" value="Unassembled WGS sequence"/>
</dbReference>
<evidence type="ECO:0000313" key="4">
    <source>
        <dbReference type="Proteomes" id="UP000186106"/>
    </source>
</evidence>
<evidence type="ECO:0000313" key="3">
    <source>
        <dbReference type="EMBL" id="SIS36003.1"/>
    </source>
</evidence>
<dbReference type="InterPro" id="IPR036909">
    <property type="entry name" value="Cyt_c-like_dom_sf"/>
</dbReference>
<name>A0A1N7IFY8_9FLAO</name>
<dbReference type="KEGG" id="cjt:EG359_10475"/>
<dbReference type="EMBL" id="FTNZ01000005">
    <property type="protein sequence ID" value="SIS36003.1"/>
    <property type="molecule type" value="Genomic_DNA"/>
</dbReference>
<gene>
    <name evidence="2" type="ORF">EG359_10475</name>
    <name evidence="3" type="ORF">SAMN05421768_10513</name>
</gene>
<dbReference type="AlphaFoldDB" id="A0A1N7IFY8"/>
<reference evidence="3 4" key="1">
    <citation type="submission" date="2017-01" db="EMBL/GenBank/DDBJ databases">
        <authorList>
            <person name="Mah S.A."/>
            <person name="Swanson W.J."/>
            <person name="Moy G.W."/>
            <person name="Vacquier V.D."/>
        </authorList>
    </citation>
    <scope>NUCLEOTIDE SEQUENCE [LARGE SCALE GENOMIC DNA]</scope>
    <source>
        <strain evidence="3 4">DSM 16927</strain>
    </source>
</reference>
<dbReference type="Pfam" id="PF14376">
    <property type="entry name" value="Haem_bd"/>
    <property type="match status" value="1"/>
</dbReference>
<dbReference type="Proteomes" id="UP000279541">
    <property type="component" value="Chromosome"/>
</dbReference>
<proteinExistence type="predicted"/>
<keyword evidence="5" id="KW-1185">Reference proteome</keyword>
<dbReference type="GO" id="GO:0009055">
    <property type="term" value="F:electron transfer activity"/>
    <property type="evidence" value="ECO:0007669"/>
    <property type="project" value="InterPro"/>
</dbReference>
<evidence type="ECO:0000259" key="1">
    <source>
        <dbReference type="SMART" id="SM01235"/>
    </source>
</evidence>
<feature type="domain" description="Haem-binding" evidence="1">
    <location>
        <begin position="9"/>
        <end position="144"/>
    </location>
</feature>
<protein>
    <submittedName>
        <fullName evidence="2">Cytochrome C</fullName>
    </submittedName>
    <submittedName>
        <fullName evidence="3">Haem-binding domain-containing protein</fullName>
    </submittedName>
</protein>
<dbReference type="SMART" id="SM01235">
    <property type="entry name" value="Haem_bd"/>
    <property type="match status" value="1"/>
</dbReference>
<accession>A0A1N7IFY8</accession>
<dbReference type="Gene3D" id="1.10.760.10">
    <property type="entry name" value="Cytochrome c-like domain"/>
    <property type="match status" value="1"/>
</dbReference>